<evidence type="ECO:0000313" key="4">
    <source>
        <dbReference type="Proteomes" id="UP000576225"/>
    </source>
</evidence>
<dbReference type="AlphaFoldDB" id="A0A2U1BBB1"/>
<dbReference type="EMBL" id="QEKH01000001">
    <property type="protein sequence ID" value="PVY45932.1"/>
    <property type="molecule type" value="Genomic_DNA"/>
</dbReference>
<dbReference type="GO" id="GO:0016799">
    <property type="term" value="F:hydrolase activity, hydrolyzing N-glycosyl compounds"/>
    <property type="evidence" value="ECO:0007669"/>
    <property type="project" value="InterPro"/>
</dbReference>
<protein>
    <submittedName>
        <fullName evidence="2">Inosine-uridine nucleoside N-ribohydrolase</fullName>
    </submittedName>
</protein>
<dbReference type="SUPFAM" id="SSF53590">
    <property type="entry name" value="Nucleoside hydrolase"/>
    <property type="match status" value="1"/>
</dbReference>
<reference evidence="1 4" key="2">
    <citation type="submission" date="2020-04" db="EMBL/GenBank/DDBJ databases">
        <authorList>
            <person name="Hitch T.C.A."/>
            <person name="Wylensek D."/>
            <person name="Clavel T."/>
        </authorList>
    </citation>
    <scope>NUCLEOTIDE SEQUENCE [LARGE SCALE GENOMIC DNA]</scope>
    <source>
        <strain evidence="1 4">COR2-253-APC-1A</strain>
    </source>
</reference>
<dbReference type="InterPro" id="IPR036452">
    <property type="entry name" value="Ribo_hydro-like"/>
</dbReference>
<dbReference type="Gene3D" id="3.90.245.10">
    <property type="entry name" value="Ribonucleoside hydrolase-like"/>
    <property type="match status" value="1"/>
</dbReference>
<keyword evidence="2" id="KW-0378">Hydrolase</keyword>
<name>A0A2U1BBB1_9BACT</name>
<dbReference type="GeneID" id="78293664"/>
<dbReference type="Proteomes" id="UP000576225">
    <property type="component" value="Unassembled WGS sequence"/>
</dbReference>
<gene>
    <name evidence="2" type="ORF">C8D82_101129</name>
    <name evidence="1" type="ORF">HF882_13470</name>
</gene>
<evidence type="ECO:0000313" key="1">
    <source>
        <dbReference type="EMBL" id="NMD87593.1"/>
    </source>
</evidence>
<dbReference type="RefSeq" id="WP_116882328.1">
    <property type="nucleotide sequence ID" value="NZ_CABMMC010000017.1"/>
</dbReference>
<accession>A0A2U1BBB1</accession>
<sequence length="302" mass="33202">MEKLIIDTDFETDCDDAGALAILHGLADRGLVEPLGIVASVNSCWPAAGVRALNLAFGRPELPVGCNFDCPDTFAYRLHRENHIPQLYHWKLVQRRPEASPGRFRPEEAVALYRRLLETAPDHSVTICAIGLLSSLAALLESGASELIRRKVKLLVTMAEAMPPESSGGFNWEMNRRAAGRVLNHWPGEIAVSPMGRKILTGAFPCADNERGDFLRTAYSKMGGGDPKFLRPSWDHIAVLFAAGALGELAGVSRAGTLRYDSVAGLARWREEAGGNVRFLEQRASDDRFARFIQEWMAASCR</sequence>
<comment type="caution">
    <text evidence="2">The sequence shown here is derived from an EMBL/GenBank/DDBJ whole genome shotgun (WGS) entry which is preliminary data.</text>
</comment>
<organism evidence="2 3">
    <name type="scientific">Victivallis vadensis</name>
    <dbReference type="NCBI Taxonomy" id="172901"/>
    <lineage>
        <taxon>Bacteria</taxon>
        <taxon>Pseudomonadati</taxon>
        <taxon>Lentisphaerota</taxon>
        <taxon>Lentisphaeria</taxon>
        <taxon>Victivallales</taxon>
        <taxon>Victivallaceae</taxon>
        <taxon>Victivallis</taxon>
    </lineage>
</organism>
<dbReference type="Proteomes" id="UP000245959">
    <property type="component" value="Unassembled WGS sequence"/>
</dbReference>
<keyword evidence="3" id="KW-1185">Reference proteome</keyword>
<dbReference type="OrthoDB" id="128573at2"/>
<evidence type="ECO:0000313" key="2">
    <source>
        <dbReference type="EMBL" id="PVY45932.1"/>
    </source>
</evidence>
<dbReference type="PANTHER" id="PTHR43264">
    <property type="match status" value="1"/>
</dbReference>
<evidence type="ECO:0000313" key="3">
    <source>
        <dbReference type="Proteomes" id="UP000245959"/>
    </source>
</evidence>
<dbReference type="EMBL" id="JABAEW010000027">
    <property type="protein sequence ID" value="NMD87593.1"/>
    <property type="molecule type" value="Genomic_DNA"/>
</dbReference>
<dbReference type="PANTHER" id="PTHR43264:SF1">
    <property type="entry name" value="INOSINE_URIDINE-PREFERRING NUCLEOSIDE HYDROLASE DOMAIN-CONTAINING PROTEIN"/>
    <property type="match status" value="1"/>
</dbReference>
<proteinExistence type="predicted"/>
<reference evidence="2 3" key="1">
    <citation type="submission" date="2018-04" db="EMBL/GenBank/DDBJ databases">
        <title>Genomic Encyclopedia of Type Strains, Phase IV (KMG-IV): sequencing the most valuable type-strain genomes for metagenomic binning, comparative biology and taxonomic classification.</title>
        <authorList>
            <person name="Goeker M."/>
        </authorList>
    </citation>
    <scope>NUCLEOTIDE SEQUENCE [LARGE SCALE GENOMIC DNA]</scope>
    <source>
        <strain evidence="2 3">DSM 14823</strain>
    </source>
</reference>